<dbReference type="PRINTS" id="PR01705">
    <property type="entry name" value="TSP1REPEAT"/>
</dbReference>
<feature type="chain" id="PRO_5018334212" evidence="10">
    <location>
        <begin position="17"/>
        <end position="381"/>
    </location>
</feature>
<evidence type="ECO:0000256" key="7">
    <source>
        <dbReference type="ARBA" id="ARBA00023170"/>
    </source>
</evidence>
<keyword evidence="3" id="KW-0217">Developmental protein</keyword>
<dbReference type="OrthoDB" id="5973910at2759"/>
<comment type="subcellular location">
    <subcellularLocation>
        <location evidence="1">Membrane</location>
        <topology evidence="1">Single-pass type I membrane protein</topology>
    </subcellularLocation>
</comment>
<evidence type="ECO:0000256" key="2">
    <source>
        <dbReference type="ARBA" id="ARBA00009844"/>
    </source>
</evidence>
<dbReference type="Pfam" id="PF00090">
    <property type="entry name" value="TSP_1"/>
    <property type="match status" value="1"/>
</dbReference>
<keyword evidence="9" id="KW-0393">Immunoglobulin domain</keyword>
<dbReference type="Proteomes" id="UP000276133">
    <property type="component" value="Unassembled WGS sequence"/>
</dbReference>
<dbReference type="InterPro" id="IPR036179">
    <property type="entry name" value="Ig-like_dom_sf"/>
</dbReference>
<keyword evidence="13" id="KW-1185">Reference proteome</keyword>
<name>A0A3M7SQU3_BRAPC</name>
<dbReference type="STRING" id="10195.A0A3M7SQU3"/>
<proteinExistence type="inferred from homology"/>
<evidence type="ECO:0000256" key="3">
    <source>
        <dbReference type="ARBA" id="ARBA00022473"/>
    </source>
</evidence>
<keyword evidence="7 12" id="KW-0675">Receptor</keyword>
<dbReference type="Pfam" id="PF13927">
    <property type="entry name" value="Ig_3"/>
    <property type="match status" value="1"/>
</dbReference>
<dbReference type="Gene3D" id="2.60.40.10">
    <property type="entry name" value="Immunoglobulins"/>
    <property type="match status" value="2"/>
</dbReference>
<dbReference type="SMART" id="SM00409">
    <property type="entry name" value="IG"/>
    <property type="match status" value="1"/>
</dbReference>
<evidence type="ECO:0000256" key="5">
    <source>
        <dbReference type="ARBA" id="ARBA00023136"/>
    </source>
</evidence>
<comment type="similarity">
    <text evidence="2">Belongs to the unc-5 family.</text>
</comment>
<dbReference type="Gene3D" id="2.20.100.10">
    <property type="entry name" value="Thrombospondin type-1 (TSP1) repeat"/>
    <property type="match status" value="2"/>
</dbReference>
<dbReference type="SMART" id="SM00408">
    <property type="entry name" value="IGc2"/>
    <property type="match status" value="1"/>
</dbReference>
<dbReference type="InterPro" id="IPR007110">
    <property type="entry name" value="Ig-like_dom"/>
</dbReference>
<accession>A0A3M7SQU3</accession>
<evidence type="ECO:0000313" key="12">
    <source>
        <dbReference type="EMBL" id="RNA37908.1"/>
    </source>
</evidence>
<evidence type="ECO:0000259" key="11">
    <source>
        <dbReference type="PROSITE" id="PS50835"/>
    </source>
</evidence>
<dbReference type="PANTHER" id="PTHR22906">
    <property type="entry name" value="PROPERDIN"/>
    <property type="match status" value="1"/>
</dbReference>
<keyword evidence="5" id="KW-0472">Membrane</keyword>
<feature type="domain" description="Ig-like" evidence="11">
    <location>
        <begin position="138"/>
        <end position="212"/>
    </location>
</feature>
<dbReference type="Pfam" id="PF25609">
    <property type="entry name" value="Unc5_NetrinR_N"/>
    <property type="match status" value="1"/>
</dbReference>
<keyword evidence="10" id="KW-0732">Signal</keyword>
<dbReference type="PANTHER" id="PTHR22906:SF21">
    <property type="entry name" value="SEMA DOMAIN-CONTAINING PROTEIN"/>
    <property type="match status" value="1"/>
</dbReference>
<dbReference type="PROSITE" id="PS50835">
    <property type="entry name" value="IG_LIKE"/>
    <property type="match status" value="1"/>
</dbReference>
<dbReference type="InterPro" id="IPR036383">
    <property type="entry name" value="TSP1_rpt_sf"/>
</dbReference>
<dbReference type="SUPFAM" id="SSF82895">
    <property type="entry name" value="TSP-1 type 1 repeat"/>
    <property type="match status" value="1"/>
</dbReference>
<evidence type="ECO:0000256" key="10">
    <source>
        <dbReference type="SAM" id="SignalP"/>
    </source>
</evidence>
<dbReference type="EMBL" id="REGN01000960">
    <property type="protein sequence ID" value="RNA37908.1"/>
    <property type="molecule type" value="Genomic_DNA"/>
</dbReference>
<dbReference type="InterPro" id="IPR000884">
    <property type="entry name" value="TSP1_rpt"/>
</dbReference>
<feature type="signal peptide" evidence="10">
    <location>
        <begin position="1"/>
        <end position="16"/>
    </location>
</feature>
<dbReference type="AlphaFoldDB" id="A0A3M7SQU3"/>
<sequence>MRLILVILWTLVGTLGASLLSFYEQPEDSFVTQDQPAVLKCKIENARSGFFKCNDHWSPDSTSSRLIQIGNKQLLSLEVTIDKKKLDEYRKLSIYSNSESIPSFWCVCLGWLNDESITSRKIFEIFEWEPMSTIGLIGKSVEIRCLPPEGEPKPSIYWLKNGLIIDKSNKRIYVSHEGSLLISEVLSTDSANYSCVAENLAARRVSEPALLSVAEDKGWTEWSNWTECVSDSNCGEGVQKRFRTCQNPPTINNAIGCDGFPYQTIACYIPCPETQFETRNDQILIGHFSAQNSATDEIGYFWTEWSAWSMVCNAECLRSRTRECQLGHKLPSGKIIPINEEINIKSDKCSGPNIEYSNCTFYCEKISKPINGNIFSDFSNS</sequence>
<keyword evidence="6" id="KW-1015">Disulfide bond</keyword>
<dbReference type="SMART" id="SM00209">
    <property type="entry name" value="TSP1"/>
    <property type="match status" value="2"/>
</dbReference>
<dbReference type="SUPFAM" id="SSF48726">
    <property type="entry name" value="Immunoglobulin"/>
    <property type="match status" value="1"/>
</dbReference>
<comment type="caution">
    <text evidence="12">The sequence shown here is derived from an EMBL/GenBank/DDBJ whole genome shotgun (WGS) entry which is preliminary data.</text>
</comment>
<dbReference type="InterPro" id="IPR052065">
    <property type="entry name" value="Compl_asym_regulator"/>
</dbReference>
<evidence type="ECO:0000256" key="8">
    <source>
        <dbReference type="ARBA" id="ARBA00023180"/>
    </source>
</evidence>
<dbReference type="InterPro" id="IPR003599">
    <property type="entry name" value="Ig_sub"/>
</dbReference>
<protein>
    <submittedName>
        <fullName evidence="12">Netrin receptor UNC5C-like isoform X1</fullName>
    </submittedName>
</protein>
<evidence type="ECO:0000256" key="9">
    <source>
        <dbReference type="ARBA" id="ARBA00023319"/>
    </source>
</evidence>
<evidence type="ECO:0000313" key="13">
    <source>
        <dbReference type="Proteomes" id="UP000276133"/>
    </source>
</evidence>
<keyword evidence="8" id="KW-0325">Glycoprotein</keyword>
<dbReference type="InterPro" id="IPR013783">
    <property type="entry name" value="Ig-like_fold"/>
</dbReference>
<dbReference type="InterPro" id="IPR003598">
    <property type="entry name" value="Ig_sub2"/>
</dbReference>
<keyword evidence="4" id="KW-0677">Repeat</keyword>
<reference evidence="12 13" key="1">
    <citation type="journal article" date="2018" name="Sci. Rep.">
        <title>Genomic signatures of local adaptation to the degree of environmental predictability in rotifers.</title>
        <authorList>
            <person name="Franch-Gras L."/>
            <person name="Hahn C."/>
            <person name="Garcia-Roger E.M."/>
            <person name="Carmona M.J."/>
            <person name="Serra M."/>
            <person name="Gomez A."/>
        </authorList>
    </citation>
    <scope>NUCLEOTIDE SEQUENCE [LARGE SCALE GENOMIC DNA]</scope>
    <source>
        <strain evidence="12">HYR1</strain>
    </source>
</reference>
<evidence type="ECO:0000256" key="1">
    <source>
        <dbReference type="ARBA" id="ARBA00004479"/>
    </source>
</evidence>
<evidence type="ECO:0000256" key="4">
    <source>
        <dbReference type="ARBA" id="ARBA00022737"/>
    </source>
</evidence>
<gene>
    <name evidence="12" type="ORF">BpHYR1_047030</name>
</gene>
<dbReference type="InterPro" id="IPR057755">
    <property type="entry name" value="UNC5A-D-like_N"/>
</dbReference>
<evidence type="ECO:0000256" key="6">
    <source>
        <dbReference type="ARBA" id="ARBA00023157"/>
    </source>
</evidence>
<organism evidence="12 13">
    <name type="scientific">Brachionus plicatilis</name>
    <name type="common">Marine rotifer</name>
    <name type="synonym">Brachionus muelleri</name>
    <dbReference type="NCBI Taxonomy" id="10195"/>
    <lineage>
        <taxon>Eukaryota</taxon>
        <taxon>Metazoa</taxon>
        <taxon>Spiralia</taxon>
        <taxon>Gnathifera</taxon>
        <taxon>Rotifera</taxon>
        <taxon>Eurotatoria</taxon>
        <taxon>Monogononta</taxon>
        <taxon>Pseudotrocha</taxon>
        <taxon>Ploima</taxon>
        <taxon>Brachionidae</taxon>
        <taxon>Brachionus</taxon>
    </lineage>
</organism>
<dbReference type="PROSITE" id="PS50092">
    <property type="entry name" value="TSP1"/>
    <property type="match status" value="1"/>
</dbReference>